<feature type="transmembrane region" description="Helical" evidence="6">
    <location>
        <begin position="134"/>
        <end position="151"/>
    </location>
</feature>
<dbReference type="OrthoDB" id="5193167at2"/>
<sequence length="333" mass="33945">MTTTTAPARPRHRAHTKLDLSRYSQLIGLIVVIALLAIAFQVTNPAFMSGANWLEILRSATLYFIVACPVTLVIVAGGLDLSIGAIYALGAVVAGLSMVAGLPWPLAILVGMAVGAIAGLMTGALAVFLEVPSLIASLAMFFIATGVAVVITGGRDVFGFPEAFTNIGSGSILGIPNLIFIAAAIGVIFHLVLEHTAFGYDVRATGGNRKAALANGIKVGRVDLVLFATSGGVAALAGILGASRIFSASPLAGGNALTFQVLTAIIIGGTSLFGGIGSITGSALGALLFAVINNGLATSGVNPLMQNIFVGVILAGAVCIDQFRRKRQFRSGR</sequence>
<name>A0A0F0L6P6_9MICO</name>
<feature type="transmembrane region" description="Helical" evidence="6">
    <location>
        <begin position="20"/>
        <end position="42"/>
    </location>
</feature>
<dbReference type="AlphaFoldDB" id="A0A0F0L6P6"/>
<feature type="transmembrane region" description="Helical" evidence="6">
    <location>
        <begin position="62"/>
        <end position="94"/>
    </location>
</feature>
<dbReference type="CDD" id="cd06579">
    <property type="entry name" value="TM_PBP1_transp_AraH_like"/>
    <property type="match status" value="1"/>
</dbReference>
<dbReference type="Pfam" id="PF02653">
    <property type="entry name" value="BPD_transp_2"/>
    <property type="match status" value="1"/>
</dbReference>
<feature type="transmembrane region" description="Helical" evidence="6">
    <location>
        <begin position="224"/>
        <end position="247"/>
    </location>
</feature>
<dbReference type="GO" id="GO:0005886">
    <property type="term" value="C:plasma membrane"/>
    <property type="evidence" value="ECO:0007669"/>
    <property type="project" value="UniProtKB-SubCell"/>
</dbReference>
<evidence type="ECO:0000256" key="5">
    <source>
        <dbReference type="ARBA" id="ARBA00023136"/>
    </source>
</evidence>
<feature type="transmembrane region" description="Helical" evidence="6">
    <location>
        <begin position="259"/>
        <end position="292"/>
    </location>
</feature>
<accession>A0A0F0L6P6</accession>
<keyword evidence="3 6" id="KW-0812">Transmembrane</keyword>
<dbReference type="Proteomes" id="UP000033640">
    <property type="component" value="Unassembled WGS sequence"/>
</dbReference>
<evidence type="ECO:0000313" key="8">
    <source>
        <dbReference type="Proteomes" id="UP000033640"/>
    </source>
</evidence>
<evidence type="ECO:0000256" key="3">
    <source>
        <dbReference type="ARBA" id="ARBA00022692"/>
    </source>
</evidence>
<evidence type="ECO:0000256" key="4">
    <source>
        <dbReference type="ARBA" id="ARBA00022989"/>
    </source>
</evidence>
<keyword evidence="5 6" id="KW-0472">Membrane</keyword>
<reference evidence="7 8" key="1">
    <citation type="submission" date="2015-02" db="EMBL/GenBank/DDBJ databases">
        <title>Draft genome sequences of ten Microbacterium spp. with emphasis on heavy metal contaminated environments.</title>
        <authorList>
            <person name="Corretto E."/>
        </authorList>
    </citation>
    <scope>NUCLEOTIDE SEQUENCE [LARGE SCALE GENOMIC DNA]</scope>
    <source>
        <strain evidence="7 8">BEL4b</strain>
    </source>
</reference>
<dbReference type="PANTHER" id="PTHR32196">
    <property type="entry name" value="ABC TRANSPORTER PERMEASE PROTEIN YPHD-RELATED-RELATED"/>
    <property type="match status" value="1"/>
</dbReference>
<feature type="transmembrane region" description="Helical" evidence="6">
    <location>
        <begin position="106"/>
        <end position="128"/>
    </location>
</feature>
<dbReference type="PATRIC" id="fig|82380.11.peg.2330"/>
<keyword evidence="2" id="KW-1003">Cell membrane</keyword>
<evidence type="ECO:0000313" key="7">
    <source>
        <dbReference type="EMBL" id="KJL28813.1"/>
    </source>
</evidence>
<comment type="caution">
    <text evidence="7">The sequence shown here is derived from an EMBL/GenBank/DDBJ whole genome shotgun (WGS) entry which is preliminary data.</text>
</comment>
<dbReference type="EMBL" id="JYIW01000025">
    <property type="protein sequence ID" value="KJL28813.1"/>
    <property type="molecule type" value="Genomic_DNA"/>
</dbReference>
<evidence type="ECO:0000256" key="6">
    <source>
        <dbReference type="SAM" id="Phobius"/>
    </source>
</evidence>
<organism evidence="7 8">
    <name type="scientific">Microbacterium oxydans</name>
    <dbReference type="NCBI Taxonomy" id="82380"/>
    <lineage>
        <taxon>Bacteria</taxon>
        <taxon>Bacillati</taxon>
        <taxon>Actinomycetota</taxon>
        <taxon>Actinomycetes</taxon>
        <taxon>Micrococcales</taxon>
        <taxon>Microbacteriaceae</taxon>
        <taxon>Microbacterium</taxon>
    </lineage>
</organism>
<comment type="subcellular location">
    <subcellularLocation>
        <location evidence="1">Cell membrane</location>
        <topology evidence="1">Multi-pass membrane protein</topology>
    </subcellularLocation>
</comment>
<proteinExistence type="predicted"/>
<gene>
    <name evidence="7" type="primary">rbsC_2</name>
    <name evidence="7" type="ORF">RS83_02294</name>
</gene>
<evidence type="ECO:0000256" key="2">
    <source>
        <dbReference type="ARBA" id="ARBA00022475"/>
    </source>
</evidence>
<evidence type="ECO:0000256" key="1">
    <source>
        <dbReference type="ARBA" id="ARBA00004651"/>
    </source>
</evidence>
<dbReference type="GO" id="GO:0022857">
    <property type="term" value="F:transmembrane transporter activity"/>
    <property type="evidence" value="ECO:0007669"/>
    <property type="project" value="InterPro"/>
</dbReference>
<keyword evidence="4 6" id="KW-1133">Transmembrane helix</keyword>
<dbReference type="InterPro" id="IPR001851">
    <property type="entry name" value="ABC_transp_permease"/>
</dbReference>
<protein>
    <submittedName>
        <fullName evidence="7">Ribose transport system permease protein RbsC</fullName>
    </submittedName>
</protein>
<feature type="transmembrane region" description="Helical" evidence="6">
    <location>
        <begin position="172"/>
        <end position="193"/>
    </location>
</feature>